<keyword evidence="4" id="KW-0788">Thiol protease</keyword>
<dbReference type="GO" id="GO:0006508">
    <property type="term" value="P:proteolysis"/>
    <property type="evidence" value="ECO:0007669"/>
    <property type="project" value="UniProtKB-KW"/>
</dbReference>
<keyword evidence="3" id="KW-0378">Hydrolase</keyword>
<dbReference type="InterPro" id="IPR036440">
    <property type="entry name" value="Peptidase_C15-like_sf"/>
</dbReference>
<comment type="similarity">
    <text evidence="1">Belongs to the peptidase C15 family.</text>
</comment>
<evidence type="ECO:0000313" key="6">
    <source>
        <dbReference type="WBParaSite" id="GPLIN_000459600"/>
    </source>
</evidence>
<dbReference type="SUPFAM" id="SSF53182">
    <property type="entry name" value="Pyrrolidone carboxyl peptidase (pyroglutamate aminopeptidase)"/>
    <property type="match status" value="1"/>
</dbReference>
<accession>A0A183BVF8</accession>
<name>A0A183BVF8_GLOPA</name>
<reference evidence="5" key="1">
    <citation type="submission" date="2014-05" db="EMBL/GenBank/DDBJ databases">
        <title>The genome and life-stage specific transcriptomes of Globodera pallida elucidate key aspects of plant parasitism by a cyst nematode.</title>
        <authorList>
            <person name="Cotton J.A."/>
            <person name="Lilley C.J."/>
            <person name="Jones L.M."/>
            <person name="Kikuchi T."/>
            <person name="Reid A.J."/>
            <person name="Thorpe P."/>
            <person name="Tsai I.J."/>
            <person name="Beasley H."/>
            <person name="Blok V."/>
            <person name="Cock P.J.A."/>
            <person name="Van den Akker S.E."/>
            <person name="Holroyd N."/>
            <person name="Hunt M."/>
            <person name="Mantelin S."/>
            <person name="Naghra H."/>
            <person name="Pain A."/>
            <person name="Palomares-Rius J.E."/>
            <person name="Zarowiecki M."/>
            <person name="Berriman M."/>
            <person name="Jones J.T."/>
            <person name="Urwin P.E."/>
        </authorList>
    </citation>
    <scope>NUCLEOTIDE SEQUENCE [LARGE SCALE GENOMIC DNA]</scope>
    <source>
        <strain evidence="5">Lindley</strain>
    </source>
</reference>
<reference evidence="6" key="2">
    <citation type="submission" date="2016-06" db="UniProtKB">
        <authorList>
            <consortium name="WormBaseParasite"/>
        </authorList>
    </citation>
    <scope>IDENTIFICATION</scope>
</reference>
<dbReference type="Proteomes" id="UP000050741">
    <property type="component" value="Unassembled WGS sequence"/>
</dbReference>
<keyword evidence="5" id="KW-1185">Reference proteome</keyword>
<sequence>MRILITGYGPFGNVSANPSAVVVDKLKQDDDKEAFRAAAADQVELVTKVIDVDYASALNCSNWALRELNVDFAIHIGVHPGNGCVFLEKRAFRNGYVSKDVQGTVPLQNCCELPECPQPIGQPGLGRDCRFTVLDLDSLRTTLLQSLHDTPLNIQISEDPGRFLCGYIYYCSLLNLSGRSLFVHIPPFDHTFTPELITRLIKQIVIEVVKMIRPSPTQLSSSLVSNGIVFFPLARTE</sequence>
<protein>
    <submittedName>
        <fullName evidence="6">Pyroglutamyl-peptidase I</fullName>
    </submittedName>
</protein>
<evidence type="ECO:0000256" key="2">
    <source>
        <dbReference type="ARBA" id="ARBA00022670"/>
    </source>
</evidence>
<keyword evidence="2" id="KW-0645">Protease</keyword>
<evidence type="ECO:0000256" key="3">
    <source>
        <dbReference type="ARBA" id="ARBA00022801"/>
    </source>
</evidence>
<dbReference type="AlphaFoldDB" id="A0A183BVF8"/>
<dbReference type="InterPro" id="IPR016125">
    <property type="entry name" value="Peptidase_C15-like"/>
</dbReference>
<evidence type="ECO:0000256" key="1">
    <source>
        <dbReference type="ARBA" id="ARBA00006641"/>
    </source>
</evidence>
<organism evidence="5 6">
    <name type="scientific">Globodera pallida</name>
    <name type="common">Potato cyst nematode worm</name>
    <name type="synonym">Heterodera pallida</name>
    <dbReference type="NCBI Taxonomy" id="36090"/>
    <lineage>
        <taxon>Eukaryota</taxon>
        <taxon>Metazoa</taxon>
        <taxon>Ecdysozoa</taxon>
        <taxon>Nematoda</taxon>
        <taxon>Chromadorea</taxon>
        <taxon>Rhabditida</taxon>
        <taxon>Tylenchina</taxon>
        <taxon>Tylenchomorpha</taxon>
        <taxon>Tylenchoidea</taxon>
        <taxon>Heteroderidae</taxon>
        <taxon>Heteroderinae</taxon>
        <taxon>Globodera</taxon>
    </lineage>
</organism>
<evidence type="ECO:0000313" key="5">
    <source>
        <dbReference type="Proteomes" id="UP000050741"/>
    </source>
</evidence>
<proteinExistence type="inferred from homology"/>
<dbReference type="Gene3D" id="3.40.630.20">
    <property type="entry name" value="Peptidase C15, pyroglutamyl peptidase I-like"/>
    <property type="match status" value="1"/>
</dbReference>
<dbReference type="PANTHER" id="PTHR23402:SF1">
    <property type="entry name" value="PYROGLUTAMYL-PEPTIDASE I"/>
    <property type="match status" value="1"/>
</dbReference>
<dbReference type="PANTHER" id="PTHR23402">
    <property type="entry name" value="PROTEASE FAMILY C15 PYROGLUTAMYL-PEPTIDASE I-RELATED"/>
    <property type="match status" value="1"/>
</dbReference>
<dbReference type="Pfam" id="PF01470">
    <property type="entry name" value="Peptidase_C15"/>
    <property type="match status" value="1"/>
</dbReference>
<dbReference type="WBParaSite" id="GPLIN_000459600">
    <property type="protein sequence ID" value="GPLIN_000459600"/>
    <property type="gene ID" value="GPLIN_000459600"/>
</dbReference>
<evidence type="ECO:0000256" key="4">
    <source>
        <dbReference type="ARBA" id="ARBA00022807"/>
    </source>
</evidence>
<dbReference type="GO" id="GO:0008234">
    <property type="term" value="F:cysteine-type peptidase activity"/>
    <property type="evidence" value="ECO:0007669"/>
    <property type="project" value="UniProtKB-KW"/>
</dbReference>